<evidence type="ECO:0000313" key="4">
    <source>
        <dbReference type="Proteomes" id="UP000516305"/>
    </source>
</evidence>
<dbReference type="GO" id="GO:0046872">
    <property type="term" value="F:metal ion binding"/>
    <property type="evidence" value="ECO:0007669"/>
    <property type="project" value="InterPro"/>
</dbReference>
<dbReference type="SUPFAM" id="SSF51556">
    <property type="entry name" value="Metallo-dependent hydrolases"/>
    <property type="match status" value="1"/>
</dbReference>
<dbReference type="GO" id="GO:0006145">
    <property type="term" value="P:purine nucleobase catabolic process"/>
    <property type="evidence" value="ECO:0007669"/>
    <property type="project" value="TreeGrafter"/>
</dbReference>
<dbReference type="AlphaFoldDB" id="A0A7H0VFI5"/>
<dbReference type="PANTHER" id="PTHR43668">
    <property type="entry name" value="ALLANTOINASE"/>
    <property type="match status" value="1"/>
</dbReference>
<reference evidence="3 4" key="1">
    <citation type="submission" date="2020-08" db="EMBL/GenBank/DDBJ databases">
        <title>Croceimicrobium hydrocarbonivorans gen. nov., sp. nov., a novel marine bacterium isolated from a bacterial consortium that degrades polyethylene terephthalate.</title>
        <authorList>
            <person name="Liu R."/>
        </authorList>
    </citation>
    <scope>NUCLEOTIDE SEQUENCE [LARGE SCALE GENOMIC DNA]</scope>
    <source>
        <strain evidence="3 4">A20-9</strain>
    </source>
</reference>
<dbReference type="PANTHER" id="PTHR43668:SF2">
    <property type="entry name" value="ALLANTOINASE"/>
    <property type="match status" value="1"/>
</dbReference>
<proteinExistence type="predicted"/>
<feature type="domain" description="Dihydroorotase catalytic" evidence="2">
    <location>
        <begin position="56"/>
        <end position="239"/>
    </location>
</feature>
<gene>
    <name evidence="3" type="ORF">H4K34_01175</name>
</gene>
<dbReference type="KEGG" id="chyd:H4K34_01175"/>
<dbReference type="NCBIfam" id="TIGR00857">
    <property type="entry name" value="pyrC_multi"/>
    <property type="match status" value="1"/>
</dbReference>
<dbReference type="GO" id="GO:0006221">
    <property type="term" value="P:pyrimidine nucleotide biosynthetic process"/>
    <property type="evidence" value="ECO:0007669"/>
    <property type="project" value="UniProtKB-KW"/>
</dbReference>
<evidence type="ECO:0000256" key="1">
    <source>
        <dbReference type="ARBA" id="ARBA00022975"/>
    </source>
</evidence>
<organism evidence="3 4">
    <name type="scientific">Croceimicrobium hydrocarbonivorans</name>
    <dbReference type="NCBI Taxonomy" id="2761580"/>
    <lineage>
        <taxon>Bacteria</taxon>
        <taxon>Pseudomonadati</taxon>
        <taxon>Bacteroidota</taxon>
        <taxon>Flavobacteriia</taxon>
        <taxon>Flavobacteriales</taxon>
        <taxon>Owenweeksiaceae</taxon>
        <taxon>Croceimicrobium</taxon>
    </lineage>
</organism>
<dbReference type="Gene3D" id="3.20.20.140">
    <property type="entry name" value="Metal-dependent hydrolases"/>
    <property type="match status" value="1"/>
</dbReference>
<dbReference type="InterPro" id="IPR004722">
    <property type="entry name" value="DHOase"/>
</dbReference>
<dbReference type="GO" id="GO:0004038">
    <property type="term" value="F:allantoinase activity"/>
    <property type="evidence" value="ECO:0007669"/>
    <property type="project" value="TreeGrafter"/>
</dbReference>
<evidence type="ECO:0000313" key="3">
    <source>
        <dbReference type="EMBL" id="QNR24483.1"/>
    </source>
</evidence>
<sequence length="427" mass="47056">MNQATYLLKNVRILDPSSPHHQEVLDVLLKEGKIAALGNNLQAEGAQLIEGKNLHLSPGWVELRANFNDPGHEDRETLKSGAAAAQWGGFTAVALSPQTDPVVDTKSAVEYLRSHSRKSPVEFLPIAAFSKGLKGEELSEMYDMREAGALAFSHGTKAVSNAALMRLALLYHRELPGALQVLSYDTAMTAGGQMHEGSKSTWLGLKGIPELAESLTMARDISLAEYTESAIHFQGVSSKIGVDLIRQAQAKGLKVSGDVNLFNLVWTDEALDQYDSNLKLYPPLRSEDDRQTLIAALKDGTLKGIASDHRPRTIEEKRCEFDLAQFGAASLEASFALLNTELGSELGLEKIVQCLSHENREIINYHIDSSIAEGGTMDLTLFDPEMEWNWKDHRKKSKAANYPFTDYTFKGKALATYQKGQWHSISE</sequence>
<dbReference type="InterPro" id="IPR024403">
    <property type="entry name" value="DHOase_cat"/>
</dbReference>
<dbReference type="RefSeq" id="WP_210759010.1">
    <property type="nucleotide sequence ID" value="NZ_CP060139.1"/>
</dbReference>
<keyword evidence="1" id="KW-0665">Pyrimidine biosynthesis</keyword>
<dbReference type="Proteomes" id="UP000516305">
    <property type="component" value="Chromosome"/>
</dbReference>
<dbReference type="GO" id="GO:0004151">
    <property type="term" value="F:dihydroorotase activity"/>
    <property type="evidence" value="ECO:0007669"/>
    <property type="project" value="InterPro"/>
</dbReference>
<name>A0A7H0VFI5_9FLAO</name>
<dbReference type="InterPro" id="IPR032466">
    <property type="entry name" value="Metal_Hydrolase"/>
</dbReference>
<dbReference type="EMBL" id="CP060139">
    <property type="protein sequence ID" value="QNR24483.1"/>
    <property type="molecule type" value="Genomic_DNA"/>
</dbReference>
<dbReference type="InterPro" id="IPR011059">
    <property type="entry name" value="Metal-dep_hydrolase_composite"/>
</dbReference>
<dbReference type="InterPro" id="IPR050138">
    <property type="entry name" value="DHOase/Allantoinase_Hydrolase"/>
</dbReference>
<dbReference type="Gene3D" id="2.30.40.10">
    <property type="entry name" value="Urease, subunit C, domain 1"/>
    <property type="match status" value="1"/>
</dbReference>
<dbReference type="Pfam" id="PF12890">
    <property type="entry name" value="DHOase"/>
    <property type="match status" value="1"/>
</dbReference>
<protein>
    <submittedName>
        <fullName evidence="3">Dihydroorotase</fullName>
    </submittedName>
</protein>
<evidence type="ECO:0000259" key="2">
    <source>
        <dbReference type="Pfam" id="PF12890"/>
    </source>
</evidence>
<dbReference type="SUPFAM" id="SSF51338">
    <property type="entry name" value="Composite domain of metallo-dependent hydrolases"/>
    <property type="match status" value="1"/>
</dbReference>
<dbReference type="GO" id="GO:0005737">
    <property type="term" value="C:cytoplasm"/>
    <property type="evidence" value="ECO:0007669"/>
    <property type="project" value="TreeGrafter"/>
</dbReference>
<accession>A0A7H0VFI5</accession>
<keyword evidence="4" id="KW-1185">Reference proteome</keyword>
<dbReference type="CDD" id="cd01317">
    <property type="entry name" value="DHOase_IIa"/>
    <property type="match status" value="1"/>
</dbReference>